<dbReference type="PANTHER" id="PTHR22916">
    <property type="entry name" value="GLYCOSYLTRANSFERASE"/>
    <property type="match status" value="1"/>
</dbReference>
<dbReference type="InterPro" id="IPR029044">
    <property type="entry name" value="Nucleotide-diphossugar_trans"/>
</dbReference>
<dbReference type="SUPFAM" id="SSF53448">
    <property type="entry name" value="Nucleotide-diphospho-sugar transferases"/>
    <property type="match status" value="1"/>
</dbReference>
<name>A0ABS4HDR4_9BACI</name>
<evidence type="ECO:0000313" key="5">
    <source>
        <dbReference type="EMBL" id="MBP1949051.1"/>
    </source>
</evidence>
<keyword evidence="2" id="KW-0328">Glycosyltransferase</keyword>
<evidence type="ECO:0000256" key="1">
    <source>
        <dbReference type="ARBA" id="ARBA00006739"/>
    </source>
</evidence>
<sequence length="328" mass="38982">MRQPDISIIVPVYNSSPYIKKCLDSILAQTFKNFELIVVNDGSTDHSGDICDQYAQEDNRVRVIHKKNGGVASARNTGLENVRSEFVSFVDGDDWIYEDMYLTLYELCKETKSDITICSNDREVNGEVIHVEREKFIKEMDNVETMRQLFTAEYFRFAVWGKLYRKTCFNNIRYPEDRRLDDLPTTYRVFAKAKKVVYTNYSGYIYLLRENSIITSSYNEKKLDVFWGWDEIISFMSKNYPQLSEEYISCFVYYSMDHVYAILNQVSDPAKRKKYLLFIQKYIRKYYKEISKNTRLSIKYKYLTTIIKYDVHLIYLNNKFKRKVAALI</sequence>
<dbReference type="PANTHER" id="PTHR22916:SF51">
    <property type="entry name" value="GLYCOSYLTRANSFERASE EPSH-RELATED"/>
    <property type="match status" value="1"/>
</dbReference>
<keyword evidence="3" id="KW-0808">Transferase</keyword>
<dbReference type="EMBL" id="JAGGKK010000009">
    <property type="protein sequence ID" value="MBP1949051.1"/>
    <property type="molecule type" value="Genomic_DNA"/>
</dbReference>
<dbReference type="Proteomes" id="UP001519328">
    <property type="component" value="Unassembled WGS sequence"/>
</dbReference>
<feature type="domain" description="Glycosyltransferase 2-like" evidence="4">
    <location>
        <begin position="7"/>
        <end position="147"/>
    </location>
</feature>
<keyword evidence="6" id="KW-1185">Reference proteome</keyword>
<comment type="caution">
    <text evidence="5">The sequence shown here is derived from an EMBL/GenBank/DDBJ whole genome shotgun (WGS) entry which is preliminary data.</text>
</comment>
<dbReference type="Gene3D" id="3.90.550.10">
    <property type="entry name" value="Spore Coat Polysaccharide Biosynthesis Protein SpsA, Chain A"/>
    <property type="match status" value="1"/>
</dbReference>
<dbReference type="CDD" id="cd00761">
    <property type="entry name" value="Glyco_tranf_GTA_type"/>
    <property type="match status" value="1"/>
</dbReference>
<dbReference type="Pfam" id="PF00535">
    <property type="entry name" value="Glycos_transf_2"/>
    <property type="match status" value="1"/>
</dbReference>
<dbReference type="RefSeq" id="WP_209480584.1">
    <property type="nucleotide sequence ID" value="NZ_JAGGKK010000009.1"/>
</dbReference>
<dbReference type="InterPro" id="IPR001173">
    <property type="entry name" value="Glyco_trans_2-like"/>
</dbReference>
<evidence type="ECO:0000313" key="6">
    <source>
        <dbReference type="Proteomes" id="UP001519328"/>
    </source>
</evidence>
<evidence type="ECO:0000259" key="4">
    <source>
        <dbReference type="Pfam" id="PF00535"/>
    </source>
</evidence>
<gene>
    <name evidence="5" type="ORF">J2Z82_001988</name>
</gene>
<accession>A0ABS4HDR4</accession>
<protein>
    <submittedName>
        <fullName evidence="5">Glycosyltransferase involved in cell wall biosynthesis</fullName>
    </submittedName>
</protein>
<reference evidence="5 6" key="1">
    <citation type="submission" date="2021-03" db="EMBL/GenBank/DDBJ databases">
        <title>Genomic Encyclopedia of Type Strains, Phase IV (KMG-IV): sequencing the most valuable type-strain genomes for metagenomic binning, comparative biology and taxonomic classification.</title>
        <authorList>
            <person name="Goeker M."/>
        </authorList>
    </citation>
    <scope>NUCLEOTIDE SEQUENCE [LARGE SCALE GENOMIC DNA]</scope>
    <source>
        <strain evidence="5 6">DSM 21085</strain>
    </source>
</reference>
<evidence type="ECO:0000256" key="3">
    <source>
        <dbReference type="ARBA" id="ARBA00022679"/>
    </source>
</evidence>
<evidence type="ECO:0000256" key="2">
    <source>
        <dbReference type="ARBA" id="ARBA00022676"/>
    </source>
</evidence>
<proteinExistence type="inferred from homology"/>
<comment type="similarity">
    <text evidence="1">Belongs to the glycosyltransferase 2 family.</text>
</comment>
<organism evidence="5 6">
    <name type="scientific">Virgibacillus litoralis</name>
    <dbReference type="NCBI Taxonomy" id="578221"/>
    <lineage>
        <taxon>Bacteria</taxon>
        <taxon>Bacillati</taxon>
        <taxon>Bacillota</taxon>
        <taxon>Bacilli</taxon>
        <taxon>Bacillales</taxon>
        <taxon>Bacillaceae</taxon>
        <taxon>Virgibacillus</taxon>
    </lineage>
</organism>